<accession>A0ABU8SMJ5</accession>
<dbReference type="InterPro" id="IPR011697">
    <property type="entry name" value="Peptidase_C26"/>
</dbReference>
<dbReference type="PROSITE" id="PS51273">
    <property type="entry name" value="GATASE_TYPE_1"/>
    <property type="match status" value="1"/>
</dbReference>
<dbReference type="EMBL" id="JAWMWH010000003">
    <property type="protein sequence ID" value="MEJ6400974.1"/>
    <property type="molecule type" value="Genomic_DNA"/>
</dbReference>
<sequence length="238" mass="25847">MKIGVTSDVYVNSADPLTGVPAAIVDLLRSHGITPVAVPIGNVAQTKRLIDEVDGLILKGGIDVNPELYNEEALATTDNPDDERDAAEFTALKESTSNGKPVLGICRGMQAINVFFGGTLYQDIYTQAPNAGHLLNHTADWDRGYFPTHMINVDPDSYLATSLGNRTKVNSRHHQALNKVGDGLKVVARADDGIIESVEGKGGLIQAVQWHPENLWQDDPKQEQLFKNFFANAKNGVM</sequence>
<keyword evidence="2" id="KW-1185">Reference proteome</keyword>
<dbReference type="InterPro" id="IPR044668">
    <property type="entry name" value="PuuD-like"/>
</dbReference>
<evidence type="ECO:0000313" key="1">
    <source>
        <dbReference type="EMBL" id="MEJ6400974.1"/>
    </source>
</evidence>
<dbReference type="PANTHER" id="PTHR43235:SF1">
    <property type="entry name" value="GLUTAMINE AMIDOTRANSFERASE PB2B2.05-RELATED"/>
    <property type="match status" value="1"/>
</dbReference>
<dbReference type="SUPFAM" id="SSF52317">
    <property type="entry name" value="Class I glutamine amidotransferase-like"/>
    <property type="match status" value="1"/>
</dbReference>
<proteinExistence type="predicted"/>
<organism evidence="1 2">
    <name type="scientific">Nicoliella lavandulae</name>
    <dbReference type="NCBI Taxonomy" id="3082954"/>
    <lineage>
        <taxon>Bacteria</taxon>
        <taxon>Bacillati</taxon>
        <taxon>Bacillota</taxon>
        <taxon>Bacilli</taxon>
        <taxon>Lactobacillales</taxon>
        <taxon>Lactobacillaceae</taxon>
        <taxon>Nicoliella</taxon>
    </lineage>
</organism>
<evidence type="ECO:0000313" key="2">
    <source>
        <dbReference type="Proteomes" id="UP001370590"/>
    </source>
</evidence>
<dbReference type="InterPro" id="IPR029062">
    <property type="entry name" value="Class_I_gatase-like"/>
</dbReference>
<protein>
    <submittedName>
        <fullName evidence="1">Gamma-glutamyl-gamma-aminobutyrate hydrolase family protein</fullName>
    </submittedName>
</protein>
<dbReference type="RefSeq" id="WP_339960823.1">
    <property type="nucleotide sequence ID" value="NZ_JAWMWH010000003.1"/>
</dbReference>
<dbReference type="Gene3D" id="3.40.50.880">
    <property type="match status" value="1"/>
</dbReference>
<name>A0ABU8SMJ5_9LACO</name>
<dbReference type="Proteomes" id="UP001370590">
    <property type="component" value="Unassembled WGS sequence"/>
</dbReference>
<reference evidence="1 2" key="1">
    <citation type="submission" date="2023-10" db="EMBL/GenBank/DDBJ databases">
        <title>Nicoliella lavandulae sp. nov. isolated from Lavandula angustifolia flowers.</title>
        <authorList>
            <person name="Alcantara C."/>
            <person name="Zuniga M."/>
            <person name="Landete J.M."/>
            <person name="Monedero V."/>
        </authorList>
    </citation>
    <scope>NUCLEOTIDE SEQUENCE [LARGE SCALE GENOMIC DNA]</scope>
    <source>
        <strain evidence="1 2">Es01</strain>
    </source>
</reference>
<dbReference type="CDD" id="cd01745">
    <property type="entry name" value="GATase1_2"/>
    <property type="match status" value="1"/>
</dbReference>
<dbReference type="GO" id="GO:0016787">
    <property type="term" value="F:hydrolase activity"/>
    <property type="evidence" value="ECO:0007669"/>
    <property type="project" value="UniProtKB-KW"/>
</dbReference>
<comment type="caution">
    <text evidence="1">The sequence shown here is derived from an EMBL/GenBank/DDBJ whole genome shotgun (WGS) entry which is preliminary data.</text>
</comment>
<keyword evidence="1" id="KW-0378">Hydrolase</keyword>
<gene>
    <name evidence="1" type="ORF">R4146_07440</name>
</gene>
<dbReference type="PANTHER" id="PTHR43235">
    <property type="entry name" value="GLUTAMINE AMIDOTRANSFERASE PB2B2.05-RELATED"/>
    <property type="match status" value="1"/>
</dbReference>
<dbReference type="Pfam" id="PF07722">
    <property type="entry name" value="Peptidase_C26"/>
    <property type="match status" value="1"/>
</dbReference>